<evidence type="ECO:0000256" key="2">
    <source>
        <dbReference type="RuleBase" id="RU102079"/>
    </source>
</evidence>
<name>A0A182TAD0_9DIPT</name>
<reference evidence="6" key="1">
    <citation type="submission" date="2013-09" db="EMBL/GenBank/DDBJ databases">
        <title>The Genome Sequence of Anopheles maculatus species B.</title>
        <authorList>
            <consortium name="The Broad Institute Genomics Platform"/>
            <person name="Neafsey D.E."/>
            <person name="Besansky N."/>
            <person name="Howell P."/>
            <person name="Walton C."/>
            <person name="Young S.K."/>
            <person name="Zeng Q."/>
            <person name="Gargeya S."/>
            <person name="Fitzgerald M."/>
            <person name="Haas B."/>
            <person name="Abouelleil A."/>
            <person name="Allen A.W."/>
            <person name="Alvarado L."/>
            <person name="Arachchi H.M."/>
            <person name="Berlin A.M."/>
            <person name="Chapman S.B."/>
            <person name="Gainer-Dewar J."/>
            <person name="Goldberg J."/>
            <person name="Griggs A."/>
            <person name="Gujja S."/>
            <person name="Hansen M."/>
            <person name="Howarth C."/>
            <person name="Imamovic A."/>
            <person name="Ireland A."/>
            <person name="Larimer J."/>
            <person name="McCowan C."/>
            <person name="Murphy C."/>
            <person name="Pearson M."/>
            <person name="Poon T.W."/>
            <person name="Priest M."/>
            <person name="Roberts A."/>
            <person name="Saif S."/>
            <person name="Shea T."/>
            <person name="Sisk P."/>
            <person name="Sykes S."/>
            <person name="Wortman J."/>
            <person name="Nusbaum C."/>
            <person name="Birren B."/>
        </authorList>
    </citation>
    <scope>NUCLEOTIDE SEQUENCE [LARGE SCALE GENOMIC DNA]</scope>
    <source>
        <strain evidence="6">maculatus3</strain>
    </source>
</reference>
<reference evidence="5" key="2">
    <citation type="submission" date="2020-05" db="UniProtKB">
        <authorList>
            <consortium name="EnsemblMetazoa"/>
        </authorList>
    </citation>
    <scope>IDENTIFICATION</scope>
    <source>
        <strain evidence="5">maculatus3</strain>
    </source>
</reference>
<dbReference type="PROSITE" id="PS51304">
    <property type="entry name" value="GALECTIN"/>
    <property type="match status" value="1"/>
</dbReference>
<dbReference type="InterPro" id="IPR001079">
    <property type="entry name" value="Galectin_CRD"/>
</dbReference>
<keyword evidence="6" id="KW-1185">Reference proteome</keyword>
<evidence type="ECO:0000256" key="3">
    <source>
        <dbReference type="SAM" id="MobiDB-lite"/>
    </source>
</evidence>
<keyword evidence="1 2" id="KW-0430">Lectin</keyword>
<protein>
    <recommendedName>
        <fullName evidence="2">Galectin</fullName>
    </recommendedName>
</protein>
<evidence type="ECO:0000259" key="4">
    <source>
        <dbReference type="PROSITE" id="PS51304"/>
    </source>
</evidence>
<feature type="domain" description="Galectin" evidence="4">
    <location>
        <begin position="47"/>
        <end position="189"/>
    </location>
</feature>
<dbReference type="VEuPathDB" id="VectorBase:AMAM022843"/>
<feature type="region of interest" description="Disordered" evidence="3">
    <location>
        <begin position="49"/>
        <end position="70"/>
    </location>
</feature>
<sequence>MGSLFLGDVTDHKTMEAIKSTNYVLQNLPRIYGDLNGNHKIADRCLTDDETNGNMSDEHEQDSKSVGSADDLIGDDSKYKDVDLNNDTPSYILYHFKTIYDDENDASRVVLNWKNLQWQQEQVYDNHWHVDRSKTFRVIFRLHEDCIKMFVNSVDHPPDYEFSVQLPLDQIESIELWDDVENVEEISFRYDNRTPY</sequence>
<dbReference type="AlphaFoldDB" id="A0A182TAD0"/>
<dbReference type="EnsemblMetazoa" id="AMAM022843-RA">
    <property type="protein sequence ID" value="AMAM022843-PA"/>
    <property type="gene ID" value="AMAM022843"/>
</dbReference>
<proteinExistence type="predicted"/>
<dbReference type="SMART" id="SM00908">
    <property type="entry name" value="Gal-bind_lectin"/>
    <property type="match status" value="1"/>
</dbReference>
<dbReference type="Proteomes" id="UP000075901">
    <property type="component" value="Unassembled WGS sequence"/>
</dbReference>
<dbReference type="Pfam" id="PF00337">
    <property type="entry name" value="Gal-bind_lectin"/>
    <property type="match status" value="1"/>
</dbReference>
<dbReference type="InterPro" id="IPR013320">
    <property type="entry name" value="ConA-like_dom_sf"/>
</dbReference>
<accession>A0A182TAD0</accession>
<dbReference type="SUPFAM" id="SSF49899">
    <property type="entry name" value="Concanavalin A-like lectins/glucanases"/>
    <property type="match status" value="1"/>
</dbReference>
<organism evidence="5 6">
    <name type="scientific">Anopheles maculatus</name>
    <dbReference type="NCBI Taxonomy" id="74869"/>
    <lineage>
        <taxon>Eukaryota</taxon>
        <taxon>Metazoa</taxon>
        <taxon>Ecdysozoa</taxon>
        <taxon>Arthropoda</taxon>
        <taxon>Hexapoda</taxon>
        <taxon>Insecta</taxon>
        <taxon>Pterygota</taxon>
        <taxon>Neoptera</taxon>
        <taxon>Endopterygota</taxon>
        <taxon>Diptera</taxon>
        <taxon>Nematocera</taxon>
        <taxon>Culicoidea</taxon>
        <taxon>Culicidae</taxon>
        <taxon>Anophelinae</taxon>
        <taxon>Anopheles</taxon>
        <taxon>Anopheles maculatus group</taxon>
    </lineage>
</organism>
<dbReference type="GO" id="GO:0030246">
    <property type="term" value="F:carbohydrate binding"/>
    <property type="evidence" value="ECO:0007669"/>
    <property type="project" value="UniProtKB-UniRule"/>
</dbReference>
<evidence type="ECO:0000256" key="1">
    <source>
        <dbReference type="ARBA" id="ARBA00022734"/>
    </source>
</evidence>
<evidence type="ECO:0000313" key="6">
    <source>
        <dbReference type="Proteomes" id="UP000075901"/>
    </source>
</evidence>
<evidence type="ECO:0000313" key="5">
    <source>
        <dbReference type="EnsemblMetazoa" id="AMAM022843-PA"/>
    </source>
</evidence>
<dbReference type="Gene3D" id="2.60.120.200">
    <property type="match status" value="1"/>
</dbReference>